<dbReference type="InterPro" id="IPR027417">
    <property type="entry name" value="P-loop_NTPase"/>
</dbReference>
<dbReference type="eggNOG" id="COG1126">
    <property type="taxonomic scope" value="Bacteria"/>
</dbReference>
<comment type="similarity">
    <text evidence="1">Belongs to the ABC transporter superfamily.</text>
</comment>
<dbReference type="InterPro" id="IPR017871">
    <property type="entry name" value="ABC_transporter-like_CS"/>
</dbReference>
<dbReference type="PIRSF" id="PIRSF039085">
    <property type="entry name" value="ABC_ATPase_HisP"/>
    <property type="match status" value="1"/>
</dbReference>
<evidence type="ECO:0000259" key="5">
    <source>
        <dbReference type="PROSITE" id="PS50893"/>
    </source>
</evidence>
<dbReference type="OrthoDB" id="9806471at2"/>
<dbReference type="PANTHER" id="PTHR43166:SF4">
    <property type="entry name" value="PHOSPHONATES IMPORT ATP-BINDING PROTEIN PHNC"/>
    <property type="match status" value="1"/>
</dbReference>
<dbReference type="InterPro" id="IPR003439">
    <property type="entry name" value="ABC_transporter-like_ATP-bd"/>
</dbReference>
<dbReference type="STRING" id="33010.BFS79_10270"/>
<dbReference type="PROSITE" id="PS50893">
    <property type="entry name" value="ABC_TRANSPORTER_2"/>
    <property type="match status" value="1"/>
</dbReference>
<keyword evidence="3" id="KW-0547">Nucleotide-binding</keyword>
<accession>A0A1B9VSD8</accession>
<evidence type="ECO:0000256" key="3">
    <source>
        <dbReference type="ARBA" id="ARBA00022741"/>
    </source>
</evidence>
<evidence type="ECO:0000313" key="8">
    <source>
        <dbReference type="Proteomes" id="UP000259211"/>
    </source>
</evidence>
<feature type="domain" description="ABC transporter" evidence="5">
    <location>
        <begin position="6"/>
        <end position="241"/>
    </location>
</feature>
<proteinExistence type="inferred from homology"/>
<dbReference type="InterPro" id="IPR050086">
    <property type="entry name" value="MetN_ABC_transporter-like"/>
</dbReference>
<dbReference type="InterPro" id="IPR030679">
    <property type="entry name" value="ABC_ATPase_HisP-typ"/>
</dbReference>
<dbReference type="PANTHER" id="PTHR43166">
    <property type="entry name" value="AMINO ACID IMPORT ATP-BINDING PROTEIN"/>
    <property type="match status" value="1"/>
</dbReference>
<keyword evidence="2" id="KW-0813">Transport</keyword>
<dbReference type="InterPro" id="IPR003593">
    <property type="entry name" value="AAA+_ATPase"/>
</dbReference>
<dbReference type="Proteomes" id="UP000259211">
    <property type="component" value="Unassembled WGS sequence"/>
</dbReference>
<dbReference type="EMBL" id="JBAKUA010000006">
    <property type="protein sequence ID" value="MEH1546469.1"/>
    <property type="molecule type" value="Genomic_DNA"/>
</dbReference>
<dbReference type="Gene3D" id="3.40.50.300">
    <property type="entry name" value="P-loop containing nucleotide triphosphate hydrolases"/>
    <property type="match status" value="1"/>
</dbReference>
<dbReference type="RefSeq" id="WP_016666051.1">
    <property type="nucleotide sequence ID" value="NZ_CABKSM010000001.1"/>
</dbReference>
<evidence type="ECO:0000313" key="7">
    <source>
        <dbReference type="EMBL" id="RFT43834.1"/>
    </source>
</evidence>
<evidence type="ECO:0000256" key="1">
    <source>
        <dbReference type="ARBA" id="ARBA00005417"/>
    </source>
</evidence>
<reference evidence="7 8" key="1">
    <citation type="submission" date="2017-07" db="EMBL/GenBank/DDBJ databases">
        <authorList>
            <person name="Sun Z.S."/>
            <person name="Albrecht U."/>
            <person name="Echele G."/>
            <person name="Lee C.C."/>
        </authorList>
    </citation>
    <scope>NUCLEOTIDE SEQUENCE [LARGE SCALE GENOMIC DNA]</scope>
    <source>
        <strain evidence="7 8">P16-029</strain>
    </source>
</reference>
<dbReference type="SUPFAM" id="SSF52540">
    <property type="entry name" value="P-loop containing nucleoside triphosphate hydrolases"/>
    <property type="match status" value="1"/>
</dbReference>
<organism evidence="7 8">
    <name type="scientific">Cutibacterium avidum</name>
    <dbReference type="NCBI Taxonomy" id="33010"/>
    <lineage>
        <taxon>Bacteria</taxon>
        <taxon>Bacillati</taxon>
        <taxon>Actinomycetota</taxon>
        <taxon>Actinomycetes</taxon>
        <taxon>Propionibacteriales</taxon>
        <taxon>Propionibacteriaceae</taxon>
        <taxon>Cutibacterium</taxon>
    </lineage>
</organism>
<keyword evidence="4 7" id="KW-0067">ATP-binding</keyword>
<evidence type="ECO:0000256" key="2">
    <source>
        <dbReference type="ARBA" id="ARBA00022448"/>
    </source>
</evidence>
<dbReference type="PROSITE" id="PS00211">
    <property type="entry name" value="ABC_TRANSPORTER_1"/>
    <property type="match status" value="1"/>
</dbReference>
<gene>
    <name evidence="7" type="ORF">CHT91_07280</name>
    <name evidence="6" type="ORF">V7F78_05485</name>
</gene>
<comment type="caution">
    <text evidence="7">The sequence shown here is derived from an EMBL/GenBank/DDBJ whole genome shotgun (WGS) entry which is preliminary data.</text>
</comment>
<dbReference type="AlphaFoldDB" id="A0A1B9VSD8"/>
<protein>
    <submittedName>
        <fullName evidence="7">Amino acid ABC transporter ATP-binding protein</fullName>
    </submittedName>
</protein>
<dbReference type="GO" id="GO:0015424">
    <property type="term" value="F:ABC-type amino acid transporter activity"/>
    <property type="evidence" value="ECO:0007669"/>
    <property type="project" value="InterPro"/>
</dbReference>
<name>A0A1B9VSD8_9ACTN</name>
<sequence length="257" mass="28716">MTDHHLTLEGVTKTYANGVTALRDVSLDVARSEVVVIVGPSGCGKSTLLRTINGLETIDSGTVTFDGKALEYTPSGLRQMRERVGMVFQNYELFPHLSVEDNLLLAPRLVKHEPNEVSRERARRLLDRVGLLNRASALPRQLSGGQKQRAAIVRALMMEPEVVLLDEVTASLDPEMVREVLDVVLELARDGMTLVLVTHEMDFARAIADRIVFMDAGQIVEISEPDQFFTNPTSERAKTFLQIFNFDEVDHQEQSSR</sequence>
<evidence type="ECO:0000313" key="6">
    <source>
        <dbReference type="EMBL" id="MEH1546469.1"/>
    </source>
</evidence>
<evidence type="ECO:0000256" key="4">
    <source>
        <dbReference type="ARBA" id="ARBA00022840"/>
    </source>
</evidence>
<dbReference type="GO" id="GO:0016887">
    <property type="term" value="F:ATP hydrolysis activity"/>
    <property type="evidence" value="ECO:0007669"/>
    <property type="project" value="InterPro"/>
</dbReference>
<dbReference type="EMBL" id="NOWI01000006">
    <property type="protein sequence ID" value="RFT43834.1"/>
    <property type="molecule type" value="Genomic_DNA"/>
</dbReference>
<dbReference type="GO" id="GO:0005524">
    <property type="term" value="F:ATP binding"/>
    <property type="evidence" value="ECO:0007669"/>
    <property type="project" value="UniProtKB-KW"/>
</dbReference>
<dbReference type="Proteomes" id="UP001309299">
    <property type="component" value="Unassembled WGS sequence"/>
</dbReference>
<reference evidence="6" key="2">
    <citation type="submission" date="2024-02" db="EMBL/GenBank/DDBJ databases">
        <title>Bacterial skin colonization with Propionibacterium avidum as a risk factor for Periprosthetic Joint Infections - a single-center prospective study.</title>
        <authorList>
            <person name="Achermann Y."/>
        </authorList>
    </citation>
    <scope>NUCLEOTIDE SEQUENCE</scope>
    <source>
        <strain evidence="6">PAVI-2017310195</strain>
    </source>
</reference>
<dbReference type="Pfam" id="PF00005">
    <property type="entry name" value="ABC_tran"/>
    <property type="match status" value="1"/>
</dbReference>
<dbReference type="SMART" id="SM00382">
    <property type="entry name" value="AAA"/>
    <property type="match status" value="1"/>
</dbReference>